<name>A0A2B4SF92_STYPI</name>
<dbReference type="EMBL" id="LSMT01000082">
    <property type="protein sequence ID" value="PFX28531.1"/>
    <property type="molecule type" value="Genomic_DNA"/>
</dbReference>
<evidence type="ECO:0000259" key="7">
    <source>
        <dbReference type="Pfam" id="PF02544"/>
    </source>
</evidence>
<dbReference type="InterPro" id="IPR001104">
    <property type="entry name" value="3-oxo-5_a-steroid_4-DH_C"/>
</dbReference>
<dbReference type="GO" id="GO:0006629">
    <property type="term" value="P:lipid metabolic process"/>
    <property type="evidence" value="ECO:0007669"/>
    <property type="project" value="InterPro"/>
</dbReference>
<dbReference type="OrthoDB" id="5788137at2759"/>
<evidence type="ECO:0000256" key="3">
    <source>
        <dbReference type="ARBA" id="ARBA00022692"/>
    </source>
</evidence>
<evidence type="ECO:0000256" key="4">
    <source>
        <dbReference type="ARBA" id="ARBA00022989"/>
    </source>
</evidence>
<organism evidence="8 9">
    <name type="scientific">Stylophora pistillata</name>
    <name type="common">Smooth cauliflower coral</name>
    <dbReference type="NCBI Taxonomy" id="50429"/>
    <lineage>
        <taxon>Eukaryota</taxon>
        <taxon>Metazoa</taxon>
        <taxon>Cnidaria</taxon>
        <taxon>Anthozoa</taxon>
        <taxon>Hexacorallia</taxon>
        <taxon>Scleractinia</taxon>
        <taxon>Astrocoeniina</taxon>
        <taxon>Pocilloporidae</taxon>
        <taxon>Stylophora</taxon>
    </lineage>
</organism>
<feature type="transmembrane region" description="Helical" evidence="6">
    <location>
        <begin position="7"/>
        <end position="28"/>
    </location>
</feature>
<feature type="domain" description="3-oxo-5-alpha-steroid 4-dehydrogenase C-terminal" evidence="7">
    <location>
        <begin position="130"/>
        <end position="282"/>
    </location>
</feature>
<evidence type="ECO:0000256" key="6">
    <source>
        <dbReference type="SAM" id="Phobius"/>
    </source>
</evidence>
<feature type="transmembrane region" description="Helical" evidence="6">
    <location>
        <begin position="170"/>
        <end position="189"/>
    </location>
</feature>
<feature type="transmembrane region" description="Helical" evidence="6">
    <location>
        <begin position="201"/>
        <end position="223"/>
    </location>
</feature>
<dbReference type="Proteomes" id="UP000225706">
    <property type="component" value="Unassembled WGS sequence"/>
</dbReference>
<sequence length="282" mass="32178">MEERPFTVAVFFGVILIALPYLGNFVVLPVWDNLNIGLCLLALIVCNFVYLTEYLGLFPLSYSKFSSDGEINAQFGWSICYGAPLVVYAVLWYLSGMPQSIFQLVSLATYLGHFIKRIMEALFLHKYSKKMLLLPVIEISMFYCLGAVIQHYWCNIYTHGLFADKLSSNYMAIMVGILVYVIGESLNFYHHSILANLRPAGTSTGYAIPHAGLFHYVVCPHYLGELIAWYGMALAGQHLGMYLAWLVMVCYLCGRSHQTHLWYQKKIENFPKDRRNIFPGIF</sequence>
<proteinExistence type="inferred from homology"/>
<dbReference type="PANTHER" id="PTHR10556">
    <property type="entry name" value="3-OXO-5-ALPHA-STEROID 4-DEHYDROGENASE"/>
    <property type="match status" value="1"/>
</dbReference>
<feature type="transmembrane region" description="Helical" evidence="6">
    <location>
        <begin position="131"/>
        <end position="150"/>
    </location>
</feature>
<keyword evidence="4 6" id="KW-1133">Transmembrane helix</keyword>
<comment type="subcellular location">
    <subcellularLocation>
        <location evidence="1">Membrane</location>
        <topology evidence="1">Multi-pass membrane protein</topology>
    </subcellularLocation>
</comment>
<evidence type="ECO:0000256" key="2">
    <source>
        <dbReference type="ARBA" id="ARBA00007742"/>
    </source>
</evidence>
<dbReference type="PROSITE" id="PS50244">
    <property type="entry name" value="S5A_REDUCTASE"/>
    <property type="match status" value="1"/>
</dbReference>
<evidence type="ECO:0000256" key="1">
    <source>
        <dbReference type="ARBA" id="ARBA00004141"/>
    </source>
</evidence>
<gene>
    <name evidence="8" type="primary">gpsn2</name>
    <name evidence="8" type="ORF">AWC38_SpisGene6741</name>
</gene>
<feature type="transmembrane region" description="Helical" evidence="6">
    <location>
        <begin position="75"/>
        <end position="94"/>
    </location>
</feature>
<evidence type="ECO:0000313" key="8">
    <source>
        <dbReference type="EMBL" id="PFX28531.1"/>
    </source>
</evidence>
<evidence type="ECO:0000256" key="5">
    <source>
        <dbReference type="ARBA" id="ARBA00023136"/>
    </source>
</evidence>
<keyword evidence="9" id="KW-1185">Reference proteome</keyword>
<comment type="similarity">
    <text evidence="2">Belongs to the steroid 5-alpha reductase family.</text>
</comment>
<dbReference type="Pfam" id="PF02544">
    <property type="entry name" value="Steroid_dh"/>
    <property type="match status" value="1"/>
</dbReference>
<dbReference type="AlphaFoldDB" id="A0A2B4SF92"/>
<feature type="transmembrane region" description="Helical" evidence="6">
    <location>
        <begin position="34"/>
        <end position="55"/>
    </location>
</feature>
<evidence type="ECO:0000313" key="9">
    <source>
        <dbReference type="Proteomes" id="UP000225706"/>
    </source>
</evidence>
<dbReference type="InterPro" id="IPR039357">
    <property type="entry name" value="SRD5A/TECR"/>
</dbReference>
<dbReference type="GO" id="GO:0016627">
    <property type="term" value="F:oxidoreductase activity, acting on the CH-CH group of donors"/>
    <property type="evidence" value="ECO:0007669"/>
    <property type="project" value="InterPro"/>
</dbReference>
<keyword evidence="3 6" id="KW-0812">Transmembrane</keyword>
<dbReference type="GO" id="GO:0016020">
    <property type="term" value="C:membrane"/>
    <property type="evidence" value="ECO:0007669"/>
    <property type="project" value="UniProtKB-SubCell"/>
</dbReference>
<protein>
    <submittedName>
        <fullName evidence="8">Very-long-chain enoyl-CoA reductase</fullName>
    </submittedName>
</protein>
<feature type="transmembrane region" description="Helical" evidence="6">
    <location>
        <begin position="229"/>
        <end position="254"/>
    </location>
</feature>
<accession>A0A2B4SF92</accession>
<comment type="caution">
    <text evidence="8">The sequence shown here is derived from an EMBL/GenBank/DDBJ whole genome shotgun (WGS) entry which is preliminary data.</text>
</comment>
<dbReference type="PANTHER" id="PTHR10556:SF35">
    <property type="entry name" value="3-OXO-5-ALPHA-STEROID 4-DEHYDROGENASE FAMILY PROTEIN"/>
    <property type="match status" value="1"/>
</dbReference>
<reference evidence="9" key="1">
    <citation type="journal article" date="2017" name="bioRxiv">
        <title>Comparative analysis of the genomes of Stylophora pistillata and Acropora digitifera provides evidence for extensive differences between species of corals.</title>
        <authorList>
            <person name="Voolstra C.R."/>
            <person name="Li Y."/>
            <person name="Liew Y.J."/>
            <person name="Baumgarten S."/>
            <person name="Zoccola D."/>
            <person name="Flot J.-F."/>
            <person name="Tambutte S."/>
            <person name="Allemand D."/>
            <person name="Aranda M."/>
        </authorList>
    </citation>
    <scope>NUCLEOTIDE SEQUENCE [LARGE SCALE GENOMIC DNA]</scope>
</reference>
<keyword evidence="5 6" id="KW-0472">Membrane</keyword>